<feature type="region of interest" description="Disordered" evidence="1">
    <location>
        <begin position="137"/>
        <end position="162"/>
    </location>
</feature>
<dbReference type="Proteomes" id="UP000199021">
    <property type="component" value="Unassembled WGS sequence"/>
</dbReference>
<dbReference type="OrthoDB" id="1493521at2"/>
<keyword evidence="2" id="KW-0812">Transmembrane</keyword>
<feature type="compositionally biased region" description="Basic and acidic residues" evidence="1">
    <location>
        <begin position="146"/>
        <end position="156"/>
    </location>
</feature>
<sequence length="162" mass="18586">MAQSRSPFDRSPLGGIGGLLIGLVILYVLFQFVRWFFSILWWAAPIIFIASLIIDHKVFLGYIGSIKRLFQKNWIMGLAGGILSFVLFPIVSAYLLGMALFKKKLRERAVEMDEQVNGKWAEYEEVPVEPMELEIPYEELPPEPEPLARKDNKGTDYDELFD</sequence>
<reference evidence="4" key="1">
    <citation type="submission" date="2016-10" db="EMBL/GenBank/DDBJ databases">
        <authorList>
            <person name="Varghese N."/>
            <person name="Submissions S."/>
        </authorList>
    </citation>
    <scope>NUCLEOTIDE SEQUENCE [LARGE SCALE GENOMIC DNA]</scope>
    <source>
        <strain evidence="4">DSM 24740</strain>
    </source>
</reference>
<feature type="transmembrane region" description="Helical" evidence="2">
    <location>
        <begin position="74"/>
        <end position="96"/>
    </location>
</feature>
<dbReference type="InParanoid" id="A0A1H9GXW6"/>
<evidence type="ECO:0000313" key="4">
    <source>
        <dbReference type="Proteomes" id="UP000199021"/>
    </source>
</evidence>
<feature type="transmembrane region" description="Helical" evidence="2">
    <location>
        <begin position="35"/>
        <end position="54"/>
    </location>
</feature>
<keyword evidence="2" id="KW-0472">Membrane</keyword>
<proteinExistence type="predicted"/>
<keyword evidence="2" id="KW-1133">Transmembrane helix</keyword>
<dbReference type="AlphaFoldDB" id="A0A1H9GXW6"/>
<protein>
    <submittedName>
        <fullName evidence="3">Uncharacterized protein</fullName>
    </submittedName>
</protein>
<gene>
    <name evidence="3" type="ORF">SAMN05444359_111151</name>
</gene>
<feature type="transmembrane region" description="Helical" evidence="2">
    <location>
        <begin position="12"/>
        <end position="30"/>
    </location>
</feature>
<dbReference type="EMBL" id="FOFB01000011">
    <property type="protein sequence ID" value="SEQ54877.1"/>
    <property type="molecule type" value="Genomic_DNA"/>
</dbReference>
<evidence type="ECO:0000256" key="1">
    <source>
        <dbReference type="SAM" id="MobiDB-lite"/>
    </source>
</evidence>
<keyword evidence="4" id="KW-1185">Reference proteome</keyword>
<evidence type="ECO:0000256" key="2">
    <source>
        <dbReference type="SAM" id="Phobius"/>
    </source>
</evidence>
<organism evidence="3 4">
    <name type="scientific">Neolewinella agarilytica</name>
    <dbReference type="NCBI Taxonomy" id="478744"/>
    <lineage>
        <taxon>Bacteria</taxon>
        <taxon>Pseudomonadati</taxon>
        <taxon>Bacteroidota</taxon>
        <taxon>Saprospiria</taxon>
        <taxon>Saprospirales</taxon>
        <taxon>Lewinellaceae</taxon>
        <taxon>Neolewinella</taxon>
    </lineage>
</organism>
<evidence type="ECO:0000313" key="3">
    <source>
        <dbReference type="EMBL" id="SEQ54877.1"/>
    </source>
</evidence>
<dbReference type="RefSeq" id="WP_090168603.1">
    <property type="nucleotide sequence ID" value="NZ_FOFB01000011.1"/>
</dbReference>
<accession>A0A1H9GXW6</accession>
<name>A0A1H9GXW6_9BACT</name>